<keyword evidence="2 4" id="KW-0238">DNA-binding</keyword>
<reference evidence="6" key="1">
    <citation type="submission" date="2022-06" db="EMBL/GenBank/DDBJ databases">
        <title>Aeoliella straminimaris, a novel planctomycete from sediments.</title>
        <authorList>
            <person name="Vitorino I.R."/>
            <person name="Lage O.M."/>
        </authorList>
    </citation>
    <scope>NUCLEOTIDE SEQUENCE</scope>
    <source>
        <strain evidence="6">ICT_H6.2</strain>
    </source>
</reference>
<dbReference type="Pfam" id="PF00440">
    <property type="entry name" value="TetR_N"/>
    <property type="match status" value="1"/>
</dbReference>
<keyword evidence="1" id="KW-0805">Transcription regulation</keyword>
<name>A0A9X2FBK3_9BACT</name>
<accession>A0A9X2FBK3</accession>
<protein>
    <submittedName>
        <fullName evidence="6">TetR/AcrR family transcriptional regulator</fullName>
    </submittedName>
</protein>
<dbReference type="EMBL" id="JAMXLR010000051">
    <property type="protein sequence ID" value="MCO6045228.1"/>
    <property type="molecule type" value="Genomic_DNA"/>
</dbReference>
<dbReference type="InterPro" id="IPR050109">
    <property type="entry name" value="HTH-type_TetR-like_transc_reg"/>
</dbReference>
<gene>
    <name evidence="6" type="ORF">NG895_15055</name>
</gene>
<dbReference type="AlphaFoldDB" id="A0A9X2FBK3"/>
<dbReference type="RefSeq" id="WP_252853337.1">
    <property type="nucleotide sequence ID" value="NZ_JAMXLR010000051.1"/>
</dbReference>
<sequence length="213" mass="24168">MKPKEAPKFTEKQAEILETAYQVFAKEGFRNTDVQVIADLAGVGKGTVYRHFGNKEELFLATAKYCLTKAGQYIEQQVLQEDDLETLRDHVGALEILRRAAVAYAKYYQNNPLTIEILIQERAEFRESVFPTHLMWRAEARERMDELFKDAIDKKLFRNVDPKRATDAFADLLYGSVVNGCLGGGKSQLVVRVENAVDIFLHGLVRHDAPSSE</sequence>
<dbReference type="PANTHER" id="PTHR30055">
    <property type="entry name" value="HTH-TYPE TRANSCRIPTIONAL REGULATOR RUTR"/>
    <property type="match status" value="1"/>
</dbReference>
<feature type="domain" description="HTH tetR-type" evidence="5">
    <location>
        <begin position="10"/>
        <end position="70"/>
    </location>
</feature>
<feature type="DNA-binding region" description="H-T-H motif" evidence="4">
    <location>
        <begin position="33"/>
        <end position="52"/>
    </location>
</feature>
<evidence type="ECO:0000256" key="1">
    <source>
        <dbReference type="ARBA" id="ARBA00023015"/>
    </source>
</evidence>
<dbReference type="Gene3D" id="1.10.357.10">
    <property type="entry name" value="Tetracycline Repressor, domain 2"/>
    <property type="match status" value="1"/>
</dbReference>
<dbReference type="Proteomes" id="UP001155241">
    <property type="component" value="Unassembled WGS sequence"/>
</dbReference>
<dbReference type="FunFam" id="1.10.10.60:FF:000141">
    <property type="entry name" value="TetR family transcriptional regulator"/>
    <property type="match status" value="1"/>
</dbReference>
<comment type="caution">
    <text evidence="6">The sequence shown here is derived from an EMBL/GenBank/DDBJ whole genome shotgun (WGS) entry which is preliminary data.</text>
</comment>
<dbReference type="InterPro" id="IPR009057">
    <property type="entry name" value="Homeodomain-like_sf"/>
</dbReference>
<dbReference type="InterPro" id="IPR036271">
    <property type="entry name" value="Tet_transcr_reg_TetR-rel_C_sf"/>
</dbReference>
<evidence type="ECO:0000256" key="2">
    <source>
        <dbReference type="ARBA" id="ARBA00023125"/>
    </source>
</evidence>
<evidence type="ECO:0000259" key="5">
    <source>
        <dbReference type="PROSITE" id="PS50977"/>
    </source>
</evidence>
<proteinExistence type="predicted"/>
<evidence type="ECO:0000313" key="6">
    <source>
        <dbReference type="EMBL" id="MCO6045228.1"/>
    </source>
</evidence>
<keyword evidence="7" id="KW-1185">Reference proteome</keyword>
<dbReference type="InterPro" id="IPR001647">
    <property type="entry name" value="HTH_TetR"/>
</dbReference>
<dbReference type="PANTHER" id="PTHR30055:SF146">
    <property type="entry name" value="HTH-TYPE TRANSCRIPTIONAL DUAL REGULATOR CECR"/>
    <property type="match status" value="1"/>
</dbReference>
<dbReference type="SUPFAM" id="SSF48498">
    <property type="entry name" value="Tetracyclin repressor-like, C-terminal domain"/>
    <property type="match status" value="1"/>
</dbReference>
<evidence type="ECO:0000313" key="7">
    <source>
        <dbReference type="Proteomes" id="UP001155241"/>
    </source>
</evidence>
<keyword evidence="3" id="KW-0804">Transcription</keyword>
<evidence type="ECO:0000256" key="3">
    <source>
        <dbReference type="ARBA" id="ARBA00023163"/>
    </source>
</evidence>
<organism evidence="6 7">
    <name type="scientific">Aeoliella straminimaris</name>
    <dbReference type="NCBI Taxonomy" id="2954799"/>
    <lineage>
        <taxon>Bacteria</taxon>
        <taxon>Pseudomonadati</taxon>
        <taxon>Planctomycetota</taxon>
        <taxon>Planctomycetia</taxon>
        <taxon>Pirellulales</taxon>
        <taxon>Lacipirellulaceae</taxon>
        <taxon>Aeoliella</taxon>
    </lineage>
</organism>
<evidence type="ECO:0000256" key="4">
    <source>
        <dbReference type="PROSITE-ProRule" id="PRU00335"/>
    </source>
</evidence>
<dbReference type="SUPFAM" id="SSF46689">
    <property type="entry name" value="Homeodomain-like"/>
    <property type="match status" value="1"/>
</dbReference>
<dbReference type="PROSITE" id="PS50977">
    <property type="entry name" value="HTH_TETR_2"/>
    <property type="match status" value="1"/>
</dbReference>
<dbReference type="PRINTS" id="PR00455">
    <property type="entry name" value="HTHTETR"/>
</dbReference>
<dbReference type="GO" id="GO:0003700">
    <property type="term" value="F:DNA-binding transcription factor activity"/>
    <property type="evidence" value="ECO:0007669"/>
    <property type="project" value="TreeGrafter"/>
</dbReference>
<dbReference type="GO" id="GO:0000976">
    <property type="term" value="F:transcription cis-regulatory region binding"/>
    <property type="evidence" value="ECO:0007669"/>
    <property type="project" value="TreeGrafter"/>
</dbReference>